<name>A0A5C8NTW3_9BACI</name>
<evidence type="ECO:0000313" key="5">
    <source>
        <dbReference type="EMBL" id="TXL64515.1"/>
    </source>
</evidence>
<dbReference type="GO" id="GO:0046872">
    <property type="term" value="F:metal ion binding"/>
    <property type="evidence" value="ECO:0007669"/>
    <property type="project" value="UniProtKB-KW"/>
</dbReference>
<dbReference type="GO" id="GO:0016788">
    <property type="term" value="F:hydrolase activity, acting on ester bonds"/>
    <property type="evidence" value="ECO:0007669"/>
    <property type="project" value="InterPro"/>
</dbReference>
<gene>
    <name evidence="5" type="ORF">FHP05_09370</name>
</gene>
<feature type="binding site" evidence="4">
    <location>
        <position position="9"/>
    </location>
    <ligand>
        <name>a divalent metal cation</name>
        <dbReference type="ChEBI" id="CHEBI:60240"/>
        <label>1</label>
    </ligand>
</feature>
<feature type="binding site" evidence="4">
    <location>
        <position position="11"/>
    </location>
    <ligand>
        <name>a divalent metal cation</name>
        <dbReference type="ChEBI" id="CHEBI:60240"/>
        <label>1</label>
    </ligand>
</feature>
<evidence type="ECO:0000256" key="4">
    <source>
        <dbReference type="PIRSR" id="PIRSR005902-1"/>
    </source>
</evidence>
<keyword evidence="2 4" id="KW-0479">Metal-binding</keyword>
<dbReference type="InterPro" id="IPR001130">
    <property type="entry name" value="TatD-like"/>
</dbReference>
<dbReference type="SUPFAM" id="SSF51556">
    <property type="entry name" value="Metallo-dependent hydrolases"/>
    <property type="match status" value="1"/>
</dbReference>
<feature type="binding site" evidence="4">
    <location>
        <position position="95"/>
    </location>
    <ligand>
        <name>a divalent metal cation</name>
        <dbReference type="ChEBI" id="CHEBI:60240"/>
        <label>1</label>
    </ligand>
</feature>
<evidence type="ECO:0000256" key="2">
    <source>
        <dbReference type="ARBA" id="ARBA00022723"/>
    </source>
</evidence>
<evidence type="ECO:0000256" key="1">
    <source>
        <dbReference type="ARBA" id="ARBA00009275"/>
    </source>
</evidence>
<dbReference type="PIRSF" id="PIRSF005902">
    <property type="entry name" value="DNase_TatD"/>
    <property type="match status" value="1"/>
</dbReference>
<dbReference type="OrthoDB" id="9775608at2"/>
<evidence type="ECO:0000313" key="6">
    <source>
        <dbReference type="Proteomes" id="UP000321574"/>
    </source>
</evidence>
<organism evidence="5 6">
    <name type="scientific">Cerasibacillus terrae</name>
    <dbReference type="NCBI Taxonomy" id="2498845"/>
    <lineage>
        <taxon>Bacteria</taxon>
        <taxon>Bacillati</taxon>
        <taxon>Bacillota</taxon>
        <taxon>Bacilli</taxon>
        <taxon>Bacillales</taxon>
        <taxon>Bacillaceae</taxon>
        <taxon>Cerasibacillus</taxon>
    </lineage>
</organism>
<dbReference type="InterPro" id="IPR032466">
    <property type="entry name" value="Metal_Hydrolase"/>
</dbReference>
<comment type="similarity">
    <text evidence="1">Belongs to the metallo-dependent hydrolases superfamily. TatD-type hydrolase family.</text>
</comment>
<keyword evidence="6" id="KW-1185">Reference proteome</keyword>
<dbReference type="AlphaFoldDB" id="A0A5C8NTW3"/>
<dbReference type="Pfam" id="PF01026">
    <property type="entry name" value="TatD_DNase"/>
    <property type="match status" value="1"/>
</dbReference>
<dbReference type="Proteomes" id="UP000321574">
    <property type="component" value="Unassembled WGS sequence"/>
</dbReference>
<keyword evidence="3" id="KW-0378">Hydrolase</keyword>
<sequence>MDNSVIDAHIHFDKYKRITREKIIKSLDKYHIDALISVSINASSARDNLKLSKENSKVKPAFGFHPEQTFPDIAEVEMLLKMMDTYHSQMVAVGEVGLPFYLRKENQELPRQPYIRLLETFIRKAKQLAKPIILHAVYEDAPIVCSLLEEYSIEKAHFHWFKGDEQTTERMIQNGYFISFTPDIIYKPKRDALVKKYPLTQMMVETDGPWPFDGPFKNILTHSRMVHLVIKKIAEIKQIEEAVVYQQIYENTKAFYSI</sequence>
<reference evidence="5 6" key="1">
    <citation type="submission" date="2019-06" db="EMBL/GenBank/DDBJ databases">
        <title>Cerasibacillus sp. nov., isolated from maize field.</title>
        <authorList>
            <person name="Lin S.-Y."/>
            <person name="Tsai C.-F."/>
            <person name="Young C.-C."/>
        </authorList>
    </citation>
    <scope>NUCLEOTIDE SEQUENCE [LARGE SCALE GENOMIC DNA]</scope>
    <source>
        <strain evidence="5 6">CC-CFT480</strain>
    </source>
</reference>
<dbReference type="PANTHER" id="PTHR46317">
    <property type="entry name" value="HYDROLASE OF PHP SUPERFAMILY-RELATED PROTEIN"/>
    <property type="match status" value="1"/>
</dbReference>
<protein>
    <submittedName>
        <fullName evidence="5">TatD family deoxyribonuclease</fullName>
    </submittedName>
</protein>
<dbReference type="RefSeq" id="WP_147667379.1">
    <property type="nucleotide sequence ID" value="NZ_VDUW01000005.1"/>
</dbReference>
<comment type="caution">
    <text evidence="5">The sequence shown here is derived from an EMBL/GenBank/DDBJ whole genome shotgun (WGS) entry which is preliminary data.</text>
</comment>
<feature type="binding site" evidence="4">
    <location>
        <position position="159"/>
    </location>
    <ligand>
        <name>a divalent metal cation</name>
        <dbReference type="ChEBI" id="CHEBI:60240"/>
        <label>2</label>
    </ligand>
</feature>
<dbReference type="EMBL" id="VDUW01000005">
    <property type="protein sequence ID" value="TXL64515.1"/>
    <property type="molecule type" value="Genomic_DNA"/>
</dbReference>
<evidence type="ECO:0000256" key="3">
    <source>
        <dbReference type="ARBA" id="ARBA00022801"/>
    </source>
</evidence>
<dbReference type="Gene3D" id="3.20.20.140">
    <property type="entry name" value="Metal-dependent hydrolases"/>
    <property type="match status" value="1"/>
</dbReference>
<accession>A0A5C8NTW3</accession>
<dbReference type="PANTHER" id="PTHR46317:SF1">
    <property type="entry name" value="HYDROLASE, TATD FAMILY"/>
    <property type="match status" value="1"/>
</dbReference>
<feature type="binding site" evidence="4">
    <location>
        <position position="135"/>
    </location>
    <ligand>
        <name>a divalent metal cation</name>
        <dbReference type="ChEBI" id="CHEBI:60240"/>
        <label>2</label>
    </ligand>
</feature>
<proteinExistence type="inferred from homology"/>
<feature type="binding site" evidence="4">
    <location>
        <position position="207"/>
    </location>
    <ligand>
        <name>a divalent metal cation</name>
        <dbReference type="ChEBI" id="CHEBI:60240"/>
        <label>1</label>
    </ligand>
</feature>